<dbReference type="NCBIfam" id="TIGR00545">
    <property type="entry name" value="lipoyltrans"/>
    <property type="match status" value="1"/>
</dbReference>
<dbReference type="SUPFAM" id="SSF82649">
    <property type="entry name" value="SufE/NifU"/>
    <property type="match status" value="1"/>
</dbReference>
<dbReference type="PANTHER" id="PTHR12561">
    <property type="entry name" value="LIPOATE-PROTEIN LIGASE"/>
    <property type="match status" value="1"/>
</dbReference>
<evidence type="ECO:0000313" key="9">
    <source>
        <dbReference type="EMBL" id="VYT10770.1"/>
    </source>
</evidence>
<dbReference type="CDD" id="cd16443">
    <property type="entry name" value="LplA"/>
    <property type="match status" value="1"/>
</dbReference>
<comment type="catalytic activity">
    <reaction evidence="7">
        <text>L-lysyl-[lipoyl-carrier protein] + (R)-lipoate + ATP = N(6)-[(R)-lipoyl]-L-lysyl-[lipoyl-carrier protein] + AMP + diphosphate + H(+)</text>
        <dbReference type="Rhea" id="RHEA:49288"/>
        <dbReference type="Rhea" id="RHEA-COMP:10500"/>
        <dbReference type="Rhea" id="RHEA-COMP:10502"/>
        <dbReference type="ChEBI" id="CHEBI:15378"/>
        <dbReference type="ChEBI" id="CHEBI:29969"/>
        <dbReference type="ChEBI" id="CHEBI:30616"/>
        <dbReference type="ChEBI" id="CHEBI:33019"/>
        <dbReference type="ChEBI" id="CHEBI:83088"/>
        <dbReference type="ChEBI" id="CHEBI:83099"/>
        <dbReference type="ChEBI" id="CHEBI:456215"/>
        <dbReference type="EC" id="6.3.1.20"/>
    </reaction>
</comment>
<dbReference type="Pfam" id="PF21948">
    <property type="entry name" value="LplA-B_cat"/>
    <property type="match status" value="1"/>
</dbReference>
<comment type="pathway">
    <text evidence="2">Protein modification; protein lipoylation via exogenous pathway; protein N(6)-(lipoyl)lysine from lipoate: step 1/2.</text>
</comment>
<dbReference type="GO" id="GO:0016979">
    <property type="term" value="F:lipoate-protein ligase activity"/>
    <property type="evidence" value="ECO:0007669"/>
    <property type="project" value="UniProtKB-EC"/>
</dbReference>
<dbReference type="UniPathway" id="UPA00537">
    <property type="reaction ID" value="UER00594"/>
</dbReference>
<keyword evidence="6" id="KW-0067">ATP-binding</keyword>
<keyword evidence="9" id="KW-0808">Transferase</keyword>
<keyword evidence="9" id="KW-0548">Nucleotidyltransferase</keyword>
<evidence type="ECO:0000256" key="7">
    <source>
        <dbReference type="ARBA" id="ARBA00048037"/>
    </source>
</evidence>
<comment type="pathway">
    <text evidence="1">Protein modification; protein lipoylation via exogenous pathway; protein N(6)-(lipoyl)lysine from lipoate: step 2/2.</text>
</comment>
<proteinExistence type="predicted"/>
<dbReference type="SUPFAM" id="SSF55681">
    <property type="entry name" value="Class II aaRS and biotin synthetases"/>
    <property type="match status" value="1"/>
</dbReference>
<dbReference type="PANTHER" id="PTHR12561:SF3">
    <property type="entry name" value="LIPOYLTRANSFERASE 1, MITOCHONDRIAL"/>
    <property type="match status" value="1"/>
</dbReference>
<dbReference type="EMBL" id="CACRSL010000003">
    <property type="protein sequence ID" value="VYT10770.1"/>
    <property type="molecule type" value="Genomic_DNA"/>
</dbReference>
<sequence>MIKTLYTCMGTGFNPYENLALEEMLLTHVPKESCILYLWQNQKTVVIGKNQNAWKECRVKELEEDGGFLARRLSGGGAVFHDLGNLNFTFLMNSPDYDLSRQLDVILQAVASLGISAQKSGRNDVTTADGRKFSGNAFYHHGGKSYHHGTLMLQVNKDLVARYLNVSAAKLSSQGVSSVKSRVVNLVELQPDLTVEAMKKALISAFEQVYGLPSLPFPVEELDGDKTAALAARNASFDWRLGRNIPFHWQGECRFPWGGIELKLRVESGRVQEAALYSDAMDGDFIPRIAPLFTGKVFSSRELGESLSPLLLEDIGQLPRQMVEDLRDFIRSQEF</sequence>
<dbReference type="Gene3D" id="3.30.930.10">
    <property type="entry name" value="Bira Bifunctional Protein, Domain 2"/>
    <property type="match status" value="1"/>
</dbReference>
<evidence type="ECO:0000256" key="3">
    <source>
        <dbReference type="ARBA" id="ARBA00012367"/>
    </source>
</evidence>
<evidence type="ECO:0000256" key="2">
    <source>
        <dbReference type="ARBA" id="ARBA00005124"/>
    </source>
</evidence>
<dbReference type="EC" id="6.3.1.20" evidence="3"/>
<dbReference type="PROSITE" id="PS51733">
    <property type="entry name" value="BPL_LPL_CATALYTIC"/>
    <property type="match status" value="1"/>
</dbReference>
<reference evidence="9" key="1">
    <citation type="submission" date="2019-11" db="EMBL/GenBank/DDBJ databases">
        <authorList>
            <person name="Feng L."/>
        </authorList>
    </citation>
    <scope>NUCLEOTIDE SEQUENCE</scope>
    <source>
        <strain evidence="9">AundefinedLFYP135</strain>
    </source>
</reference>
<dbReference type="GO" id="GO:0005524">
    <property type="term" value="F:ATP binding"/>
    <property type="evidence" value="ECO:0007669"/>
    <property type="project" value="UniProtKB-KW"/>
</dbReference>
<evidence type="ECO:0000256" key="4">
    <source>
        <dbReference type="ARBA" id="ARBA00022598"/>
    </source>
</evidence>
<evidence type="ECO:0000256" key="5">
    <source>
        <dbReference type="ARBA" id="ARBA00022741"/>
    </source>
</evidence>
<evidence type="ECO:0000256" key="1">
    <source>
        <dbReference type="ARBA" id="ARBA00005085"/>
    </source>
</evidence>
<dbReference type="InterPro" id="IPR004562">
    <property type="entry name" value="LipoylTrfase_LipoateP_Ligase"/>
</dbReference>
<evidence type="ECO:0000256" key="6">
    <source>
        <dbReference type="ARBA" id="ARBA00022840"/>
    </source>
</evidence>
<dbReference type="GO" id="GO:0009249">
    <property type="term" value="P:protein lipoylation"/>
    <property type="evidence" value="ECO:0007669"/>
    <property type="project" value="InterPro"/>
</dbReference>
<keyword evidence="5" id="KW-0547">Nucleotide-binding</keyword>
<dbReference type="InterPro" id="IPR045864">
    <property type="entry name" value="aa-tRNA-synth_II/BPL/LPL"/>
</dbReference>
<protein>
    <recommendedName>
        <fullName evidence="3">lipoate--protein ligase</fullName>
        <ecNumber evidence="3">6.3.1.20</ecNumber>
    </recommendedName>
</protein>
<dbReference type="InterPro" id="IPR004143">
    <property type="entry name" value="BPL_LPL_catalytic"/>
</dbReference>
<feature type="domain" description="BPL/LPL catalytic" evidence="8">
    <location>
        <begin position="30"/>
        <end position="214"/>
    </location>
</feature>
<keyword evidence="4 9" id="KW-0436">Ligase</keyword>
<dbReference type="AlphaFoldDB" id="A0A6N2TY62"/>
<dbReference type="GO" id="GO:0005737">
    <property type="term" value="C:cytoplasm"/>
    <property type="evidence" value="ECO:0007669"/>
    <property type="project" value="TreeGrafter"/>
</dbReference>
<dbReference type="InterPro" id="IPR019491">
    <property type="entry name" value="Lipoate_protein_ligase_C"/>
</dbReference>
<evidence type="ECO:0000259" key="8">
    <source>
        <dbReference type="PROSITE" id="PS51733"/>
    </source>
</evidence>
<gene>
    <name evidence="9" type="primary">lplA_2</name>
    <name evidence="9" type="ORF">AULFYP135_01671</name>
</gene>
<organism evidence="9">
    <name type="scientific">uncultured Anaerotruncus sp</name>
    <dbReference type="NCBI Taxonomy" id="905011"/>
    <lineage>
        <taxon>Bacteria</taxon>
        <taxon>Bacillati</taxon>
        <taxon>Bacillota</taxon>
        <taxon>Clostridia</taxon>
        <taxon>Eubacteriales</taxon>
        <taxon>Oscillospiraceae</taxon>
        <taxon>Anaerotruncus</taxon>
        <taxon>environmental samples</taxon>
    </lineage>
</organism>
<dbReference type="GO" id="GO:0017118">
    <property type="term" value="F:lipoyltransferase activity"/>
    <property type="evidence" value="ECO:0007669"/>
    <property type="project" value="TreeGrafter"/>
</dbReference>
<name>A0A6N2TY62_9FIRM</name>
<dbReference type="Gene3D" id="3.30.390.50">
    <property type="entry name" value="CO dehydrogenase flavoprotein, C-terminal domain"/>
    <property type="match status" value="1"/>
</dbReference>
<accession>A0A6N2TY62</accession>
<dbReference type="Pfam" id="PF10437">
    <property type="entry name" value="Lip_prot_lig_C"/>
    <property type="match status" value="1"/>
</dbReference>